<proteinExistence type="predicted"/>
<gene>
    <name evidence="2" type="ORF">RRG08_008456</name>
</gene>
<name>A0AAE1E883_9GAST</name>
<accession>A0AAE1E883</accession>
<dbReference type="AlphaFoldDB" id="A0AAE1E883"/>
<feature type="region of interest" description="Disordered" evidence="1">
    <location>
        <begin position="1"/>
        <end position="79"/>
    </location>
</feature>
<protein>
    <submittedName>
        <fullName evidence="2">Uncharacterized protein</fullName>
    </submittedName>
</protein>
<evidence type="ECO:0000313" key="3">
    <source>
        <dbReference type="Proteomes" id="UP001283361"/>
    </source>
</evidence>
<feature type="compositionally biased region" description="Basic and acidic residues" evidence="1">
    <location>
        <begin position="25"/>
        <end position="63"/>
    </location>
</feature>
<dbReference type="EMBL" id="JAWDGP010000726">
    <property type="protein sequence ID" value="KAK3797984.1"/>
    <property type="molecule type" value="Genomic_DNA"/>
</dbReference>
<dbReference type="Proteomes" id="UP001283361">
    <property type="component" value="Unassembled WGS sequence"/>
</dbReference>
<evidence type="ECO:0000313" key="2">
    <source>
        <dbReference type="EMBL" id="KAK3797984.1"/>
    </source>
</evidence>
<comment type="caution">
    <text evidence="2">The sequence shown here is derived from an EMBL/GenBank/DDBJ whole genome shotgun (WGS) entry which is preliminary data.</text>
</comment>
<keyword evidence="3" id="KW-1185">Reference proteome</keyword>
<evidence type="ECO:0000256" key="1">
    <source>
        <dbReference type="SAM" id="MobiDB-lite"/>
    </source>
</evidence>
<organism evidence="2 3">
    <name type="scientific">Elysia crispata</name>
    <name type="common">lettuce slug</name>
    <dbReference type="NCBI Taxonomy" id="231223"/>
    <lineage>
        <taxon>Eukaryota</taxon>
        <taxon>Metazoa</taxon>
        <taxon>Spiralia</taxon>
        <taxon>Lophotrochozoa</taxon>
        <taxon>Mollusca</taxon>
        <taxon>Gastropoda</taxon>
        <taxon>Heterobranchia</taxon>
        <taxon>Euthyneura</taxon>
        <taxon>Panpulmonata</taxon>
        <taxon>Sacoglossa</taxon>
        <taxon>Placobranchoidea</taxon>
        <taxon>Plakobranchidae</taxon>
        <taxon>Elysia</taxon>
    </lineage>
</organism>
<reference evidence="2" key="1">
    <citation type="journal article" date="2023" name="G3 (Bethesda)">
        <title>A reference genome for the long-term kleptoplast-retaining sea slug Elysia crispata morphotype clarki.</title>
        <authorList>
            <person name="Eastman K.E."/>
            <person name="Pendleton A.L."/>
            <person name="Shaikh M.A."/>
            <person name="Suttiyut T."/>
            <person name="Ogas R."/>
            <person name="Tomko P."/>
            <person name="Gavelis G."/>
            <person name="Widhalm J.R."/>
            <person name="Wisecaver J.H."/>
        </authorList>
    </citation>
    <scope>NUCLEOTIDE SEQUENCE</scope>
    <source>
        <strain evidence="2">ECLA1</strain>
    </source>
</reference>
<sequence>MDHDNRDEGTWTATTEMEGHGPLQRWRDLNHSRDEGTRTTTDEGHGLQRQRWRDLNRNRDERTWTTTTEMKRPGPRQQR</sequence>